<dbReference type="Proteomes" id="UP000265520">
    <property type="component" value="Unassembled WGS sequence"/>
</dbReference>
<dbReference type="AlphaFoldDB" id="A0A392VFC5"/>
<evidence type="ECO:0000313" key="2">
    <source>
        <dbReference type="Proteomes" id="UP000265520"/>
    </source>
</evidence>
<proteinExistence type="predicted"/>
<feature type="non-terminal residue" evidence="1">
    <location>
        <position position="40"/>
    </location>
</feature>
<dbReference type="EMBL" id="LXQA011144553">
    <property type="protein sequence ID" value="MCI86577.1"/>
    <property type="molecule type" value="Genomic_DNA"/>
</dbReference>
<protein>
    <submittedName>
        <fullName evidence="1">Uncharacterized protein</fullName>
    </submittedName>
</protein>
<comment type="caution">
    <text evidence="1">The sequence shown here is derived from an EMBL/GenBank/DDBJ whole genome shotgun (WGS) entry which is preliminary data.</text>
</comment>
<name>A0A392VFC5_9FABA</name>
<reference evidence="1 2" key="1">
    <citation type="journal article" date="2018" name="Front. Plant Sci.">
        <title>Red Clover (Trifolium pratense) and Zigzag Clover (T. medium) - A Picture of Genomic Similarities and Differences.</title>
        <authorList>
            <person name="Dluhosova J."/>
            <person name="Istvanek J."/>
            <person name="Nedelnik J."/>
            <person name="Repkova J."/>
        </authorList>
    </citation>
    <scope>NUCLEOTIDE SEQUENCE [LARGE SCALE GENOMIC DNA]</scope>
    <source>
        <strain evidence="2">cv. 10/8</strain>
        <tissue evidence="1">Leaf</tissue>
    </source>
</reference>
<accession>A0A392VFC5</accession>
<keyword evidence="2" id="KW-1185">Reference proteome</keyword>
<sequence length="40" mass="4460">MARVSELLATSRWASLSDHTRTGALADAHYKARLATKHEH</sequence>
<organism evidence="1 2">
    <name type="scientific">Trifolium medium</name>
    <dbReference type="NCBI Taxonomy" id="97028"/>
    <lineage>
        <taxon>Eukaryota</taxon>
        <taxon>Viridiplantae</taxon>
        <taxon>Streptophyta</taxon>
        <taxon>Embryophyta</taxon>
        <taxon>Tracheophyta</taxon>
        <taxon>Spermatophyta</taxon>
        <taxon>Magnoliopsida</taxon>
        <taxon>eudicotyledons</taxon>
        <taxon>Gunneridae</taxon>
        <taxon>Pentapetalae</taxon>
        <taxon>rosids</taxon>
        <taxon>fabids</taxon>
        <taxon>Fabales</taxon>
        <taxon>Fabaceae</taxon>
        <taxon>Papilionoideae</taxon>
        <taxon>50 kb inversion clade</taxon>
        <taxon>NPAAA clade</taxon>
        <taxon>Hologalegina</taxon>
        <taxon>IRL clade</taxon>
        <taxon>Trifolieae</taxon>
        <taxon>Trifolium</taxon>
    </lineage>
</organism>
<evidence type="ECO:0000313" key="1">
    <source>
        <dbReference type="EMBL" id="MCI86577.1"/>
    </source>
</evidence>